<feature type="domain" description="J" evidence="2">
    <location>
        <begin position="1"/>
        <end position="56"/>
    </location>
</feature>
<dbReference type="Gene3D" id="1.10.287.110">
    <property type="entry name" value="DnaJ domain"/>
    <property type="match status" value="1"/>
</dbReference>
<keyword evidence="4" id="KW-1185">Reference proteome</keyword>
<evidence type="ECO:0000313" key="4">
    <source>
        <dbReference type="Proteomes" id="UP000054007"/>
    </source>
</evidence>
<dbReference type="Pfam" id="PF00226">
    <property type="entry name" value="DnaJ"/>
    <property type="match status" value="1"/>
</dbReference>
<dbReference type="AlphaFoldDB" id="A0A0D7AX16"/>
<feature type="compositionally biased region" description="Basic and acidic residues" evidence="1">
    <location>
        <begin position="13"/>
        <end position="29"/>
    </location>
</feature>
<reference evidence="3 4" key="1">
    <citation type="journal article" date="2015" name="Fungal Genet. Biol.">
        <title>Evolution of novel wood decay mechanisms in Agaricales revealed by the genome sequences of Fistulina hepatica and Cylindrobasidium torrendii.</title>
        <authorList>
            <person name="Floudas D."/>
            <person name="Held B.W."/>
            <person name="Riley R."/>
            <person name="Nagy L.G."/>
            <person name="Koehler G."/>
            <person name="Ransdell A.S."/>
            <person name="Younus H."/>
            <person name="Chow J."/>
            <person name="Chiniquy J."/>
            <person name="Lipzen A."/>
            <person name="Tritt A."/>
            <person name="Sun H."/>
            <person name="Haridas S."/>
            <person name="LaButti K."/>
            <person name="Ohm R.A."/>
            <person name="Kues U."/>
            <person name="Blanchette R.A."/>
            <person name="Grigoriev I.V."/>
            <person name="Minto R.E."/>
            <person name="Hibbett D.S."/>
        </authorList>
    </citation>
    <scope>NUCLEOTIDE SEQUENCE [LARGE SCALE GENOMIC DNA]</scope>
    <source>
        <strain evidence="3 4">FP15055 ss-10</strain>
    </source>
</reference>
<evidence type="ECO:0000313" key="3">
    <source>
        <dbReference type="EMBL" id="KIY62923.1"/>
    </source>
</evidence>
<dbReference type="PANTHER" id="PTHR24074">
    <property type="entry name" value="CO-CHAPERONE PROTEIN DJLA"/>
    <property type="match status" value="1"/>
</dbReference>
<dbReference type="CDD" id="cd06257">
    <property type="entry name" value="DnaJ"/>
    <property type="match status" value="1"/>
</dbReference>
<dbReference type="OrthoDB" id="442087at2759"/>
<evidence type="ECO:0000256" key="1">
    <source>
        <dbReference type="SAM" id="MobiDB-lite"/>
    </source>
</evidence>
<proteinExistence type="predicted"/>
<gene>
    <name evidence="3" type="ORF">CYLTODRAFT_360764</name>
</gene>
<accession>A0A0D7AX16</accession>
<protein>
    <recommendedName>
        <fullName evidence="2">J domain-containing protein</fullName>
    </recommendedName>
</protein>
<name>A0A0D7AX16_9AGAR</name>
<sequence length="150" mass="17561">VRRAFRVKALSTHPDKLKPTASETEKRAAEDRFHQITLANDILSDPAKRRNYDNRLNAQPTWSQTVYDNQARRAKDREEWLQQQEAEHQARMETIRKNGGDLRTYIQRALSDAKQQTTALERMLSELETLPPEWRARKEAVEQVRPSLVP</sequence>
<organism evidence="3 4">
    <name type="scientific">Cylindrobasidium torrendii FP15055 ss-10</name>
    <dbReference type="NCBI Taxonomy" id="1314674"/>
    <lineage>
        <taxon>Eukaryota</taxon>
        <taxon>Fungi</taxon>
        <taxon>Dikarya</taxon>
        <taxon>Basidiomycota</taxon>
        <taxon>Agaricomycotina</taxon>
        <taxon>Agaricomycetes</taxon>
        <taxon>Agaricomycetidae</taxon>
        <taxon>Agaricales</taxon>
        <taxon>Marasmiineae</taxon>
        <taxon>Physalacriaceae</taxon>
        <taxon>Cylindrobasidium</taxon>
    </lineage>
</organism>
<dbReference type="STRING" id="1314674.A0A0D7AX16"/>
<dbReference type="InterPro" id="IPR001623">
    <property type="entry name" value="DnaJ_domain"/>
</dbReference>
<dbReference type="InterPro" id="IPR018253">
    <property type="entry name" value="DnaJ_domain_CS"/>
</dbReference>
<dbReference type="InterPro" id="IPR036869">
    <property type="entry name" value="J_dom_sf"/>
</dbReference>
<dbReference type="InterPro" id="IPR050817">
    <property type="entry name" value="DjlA_DnaK_co-chaperone"/>
</dbReference>
<dbReference type="Proteomes" id="UP000054007">
    <property type="component" value="Unassembled WGS sequence"/>
</dbReference>
<dbReference type="PROSITE" id="PS00636">
    <property type="entry name" value="DNAJ_1"/>
    <property type="match status" value="1"/>
</dbReference>
<dbReference type="EMBL" id="KN880736">
    <property type="protein sequence ID" value="KIY62923.1"/>
    <property type="molecule type" value="Genomic_DNA"/>
</dbReference>
<dbReference type="SUPFAM" id="SSF46565">
    <property type="entry name" value="Chaperone J-domain"/>
    <property type="match status" value="1"/>
</dbReference>
<dbReference type="PROSITE" id="PS50076">
    <property type="entry name" value="DNAJ_2"/>
    <property type="match status" value="1"/>
</dbReference>
<evidence type="ECO:0000259" key="2">
    <source>
        <dbReference type="PROSITE" id="PS50076"/>
    </source>
</evidence>
<feature type="region of interest" description="Disordered" evidence="1">
    <location>
        <begin position="1"/>
        <end position="29"/>
    </location>
</feature>
<feature type="non-terminal residue" evidence="3">
    <location>
        <position position="1"/>
    </location>
</feature>